<dbReference type="Pfam" id="PF07653">
    <property type="entry name" value="SH3_2"/>
    <property type="match status" value="1"/>
</dbReference>
<dbReference type="WBParaSite" id="GPUH_0002478801-mRNA-1">
    <property type="protein sequence ID" value="GPUH_0002478801-mRNA-1"/>
    <property type="gene ID" value="GPUH_0002478801"/>
</dbReference>
<feature type="region of interest" description="Disordered" evidence="3">
    <location>
        <begin position="115"/>
        <end position="208"/>
    </location>
</feature>
<dbReference type="EMBL" id="UYRT01102391">
    <property type="protein sequence ID" value="VDN43288.1"/>
    <property type="molecule type" value="Genomic_DNA"/>
</dbReference>
<evidence type="ECO:0000313" key="5">
    <source>
        <dbReference type="EMBL" id="VDN43288.1"/>
    </source>
</evidence>
<evidence type="ECO:0000259" key="4">
    <source>
        <dbReference type="PROSITE" id="PS50002"/>
    </source>
</evidence>
<sequence length="261" mass="28184">MFSRVLFTYTPSHEDELALREVGQIVAVISEVTEDPGWLLAEIDGKRGLIPDNFVEILRPTVATNAKPELPKMPPPPNVPVKPAKPPGLSSSAINRRATSSSVFAQMHSTLADAFTKPPKAFSSKSARNEEAPTVEGRPGDRLSHITTTRPKQPNKRPPSTIFIKRKSTESPPDDAMASLPEAGDAPLPTAAAAAAVPTPPLSNSSVQQQPLIIASPIKSTVRQPVSPLLKSSDSGEYVSRAEYNRLAQQLEELRTEITKF</sequence>
<reference evidence="7" key="1">
    <citation type="submission" date="2016-06" db="UniProtKB">
        <authorList>
            <consortium name="WormBaseParasite"/>
        </authorList>
    </citation>
    <scope>IDENTIFICATION</scope>
</reference>
<evidence type="ECO:0000256" key="1">
    <source>
        <dbReference type="ARBA" id="ARBA00022443"/>
    </source>
</evidence>
<protein>
    <submittedName>
        <fullName evidence="7">SH3 domain-containing protein</fullName>
    </submittedName>
</protein>
<organism evidence="7">
    <name type="scientific">Gongylonema pulchrum</name>
    <dbReference type="NCBI Taxonomy" id="637853"/>
    <lineage>
        <taxon>Eukaryota</taxon>
        <taxon>Metazoa</taxon>
        <taxon>Ecdysozoa</taxon>
        <taxon>Nematoda</taxon>
        <taxon>Chromadorea</taxon>
        <taxon>Rhabditida</taxon>
        <taxon>Spirurina</taxon>
        <taxon>Spiruromorpha</taxon>
        <taxon>Spiruroidea</taxon>
        <taxon>Gongylonematidae</taxon>
        <taxon>Gongylonema</taxon>
    </lineage>
</organism>
<feature type="domain" description="SH3" evidence="4">
    <location>
        <begin position="1"/>
        <end position="60"/>
    </location>
</feature>
<dbReference type="AlphaFoldDB" id="A0A183EUW7"/>
<feature type="compositionally biased region" description="Low complexity" evidence="3">
    <location>
        <begin position="186"/>
        <end position="197"/>
    </location>
</feature>
<dbReference type="OrthoDB" id="10255964at2759"/>
<dbReference type="SUPFAM" id="SSF50044">
    <property type="entry name" value="SH3-domain"/>
    <property type="match status" value="1"/>
</dbReference>
<keyword evidence="6" id="KW-1185">Reference proteome</keyword>
<dbReference type="SMART" id="SM00326">
    <property type="entry name" value="SH3"/>
    <property type="match status" value="1"/>
</dbReference>
<keyword evidence="1 2" id="KW-0728">SH3 domain</keyword>
<dbReference type="InterPro" id="IPR001452">
    <property type="entry name" value="SH3_domain"/>
</dbReference>
<accession>A0A183EUW7</accession>
<dbReference type="Proteomes" id="UP000271098">
    <property type="component" value="Unassembled WGS sequence"/>
</dbReference>
<evidence type="ECO:0000256" key="2">
    <source>
        <dbReference type="PROSITE-ProRule" id="PRU00192"/>
    </source>
</evidence>
<gene>
    <name evidence="5" type="ORF">GPUH_LOCUS24759</name>
</gene>
<evidence type="ECO:0000256" key="3">
    <source>
        <dbReference type="SAM" id="MobiDB-lite"/>
    </source>
</evidence>
<evidence type="ECO:0000313" key="7">
    <source>
        <dbReference type="WBParaSite" id="GPUH_0002478801-mRNA-1"/>
    </source>
</evidence>
<dbReference type="Gene3D" id="2.30.30.40">
    <property type="entry name" value="SH3 Domains"/>
    <property type="match status" value="1"/>
</dbReference>
<evidence type="ECO:0000313" key="6">
    <source>
        <dbReference type="Proteomes" id="UP000271098"/>
    </source>
</evidence>
<dbReference type="PROSITE" id="PS50002">
    <property type="entry name" value="SH3"/>
    <property type="match status" value="1"/>
</dbReference>
<reference evidence="5 6" key="2">
    <citation type="submission" date="2018-11" db="EMBL/GenBank/DDBJ databases">
        <authorList>
            <consortium name="Pathogen Informatics"/>
        </authorList>
    </citation>
    <scope>NUCLEOTIDE SEQUENCE [LARGE SCALE GENOMIC DNA]</scope>
</reference>
<feature type="compositionally biased region" description="Pro residues" evidence="3">
    <location>
        <begin position="71"/>
        <end position="86"/>
    </location>
</feature>
<name>A0A183EUW7_9BILA</name>
<dbReference type="InterPro" id="IPR036028">
    <property type="entry name" value="SH3-like_dom_sf"/>
</dbReference>
<feature type="region of interest" description="Disordered" evidence="3">
    <location>
        <begin position="66"/>
        <end position="95"/>
    </location>
</feature>
<proteinExistence type="predicted"/>